<keyword evidence="5 8" id="KW-0687">Ribonucleoprotein</keyword>
<sequence>MRRDNRSQEPKEFEERVVQVRRVTKVVSGGKRLGFRVLTVIGDKKGRVGMGLGKASEVVSAIRKAMDAAKKELITIPMIGGTIPHETRGKLGASSVVIRPAATGTGVIAGGSVRVVLELAGVRDAVAKSIGSSNAVNVARATISALLNLREQEHIEALRGKKMHIKYMQEKVNV</sequence>
<dbReference type="Pfam" id="PF03719">
    <property type="entry name" value="Ribosomal_S5_C"/>
    <property type="match status" value="1"/>
</dbReference>
<dbReference type="FunFam" id="3.30.230.10:FF:000002">
    <property type="entry name" value="30S ribosomal protein S5"/>
    <property type="match status" value="1"/>
</dbReference>
<evidence type="ECO:0000313" key="12">
    <source>
        <dbReference type="Proteomes" id="UP000179242"/>
    </source>
</evidence>
<evidence type="ECO:0000256" key="5">
    <source>
        <dbReference type="ARBA" id="ARBA00023274"/>
    </source>
</evidence>
<dbReference type="GO" id="GO:0006412">
    <property type="term" value="P:translation"/>
    <property type="evidence" value="ECO:0007669"/>
    <property type="project" value="UniProtKB-UniRule"/>
</dbReference>
<comment type="subunit">
    <text evidence="7 8">Part of the 30S ribosomal subunit. Contacts proteins S4 and S8.</text>
</comment>
<dbReference type="InterPro" id="IPR020568">
    <property type="entry name" value="Ribosomal_Su5_D2-typ_SF"/>
</dbReference>
<dbReference type="FunFam" id="3.30.160.20:FF:000001">
    <property type="entry name" value="30S ribosomal protein S5"/>
    <property type="match status" value="1"/>
</dbReference>
<name>A0A1F4U6A4_UNCSA</name>
<dbReference type="InterPro" id="IPR013810">
    <property type="entry name" value="Ribosomal_uS5_N"/>
</dbReference>
<dbReference type="GO" id="GO:0019843">
    <property type="term" value="F:rRNA binding"/>
    <property type="evidence" value="ECO:0007669"/>
    <property type="project" value="UniProtKB-UniRule"/>
</dbReference>
<evidence type="ECO:0000256" key="8">
    <source>
        <dbReference type="HAMAP-Rule" id="MF_01307"/>
    </source>
</evidence>
<dbReference type="SUPFAM" id="SSF54211">
    <property type="entry name" value="Ribosomal protein S5 domain 2-like"/>
    <property type="match status" value="1"/>
</dbReference>
<dbReference type="GO" id="GO:0003735">
    <property type="term" value="F:structural constituent of ribosome"/>
    <property type="evidence" value="ECO:0007669"/>
    <property type="project" value="UniProtKB-UniRule"/>
</dbReference>
<dbReference type="Proteomes" id="UP000179242">
    <property type="component" value="Unassembled WGS sequence"/>
</dbReference>
<comment type="caution">
    <text evidence="11">The sequence shown here is derived from an EMBL/GenBank/DDBJ whole genome shotgun (WGS) entry which is preliminary data.</text>
</comment>
<evidence type="ECO:0000256" key="9">
    <source>
        <dbReference type="RuleBase" id="RU003823"/>
    </source>
</evidence>
<evidence type="ECO:0000256" key="3">
    <source>
        <dbReference type="ARBA" id="ARBA00022884"/>
    </source>
</evidence>
<keyword evidence="3 8" id="KW-0694">RNA-binding</keyword>
<dbReference type="EMBL" id="MEUJ01000004">
    <property type="protein sequence ID" value="OGC40498.1"/>
    <property type="molecule type" value="Genomic_DNA"/>
</dbReference>
<dbReference type="PANTHER" id="PTHR48277">
    <property type="entry name" value="MITOCHONDRIAL RIBOSOMAL PROTEIN S5"/>
    <property type="match status" value="1"/>
</dbReference>
<dbReference type="InterPro" id="IPR005324">
    <property type="entry name" value="Ribosomal_uS5_C"/>
</dbReference>
<evidence type="ECO:0000256" key="6">
    <source>
        <dbReference type="ARBA" id="ARBA00035255"/>
    </source>
</evidence>
<dbReference type="GO" id="GO:0042254">
    <property type="term" value="P:ribosome biogenesis"/>
    <property type="evidence" value="ECO:0007669"/>
    <property type="project" value="UniProtKB-ARBA"/>
</dbReference>
<evidence type="ECO:0000256" key="7">
    <source>
        <dbReference type="ARBA" id="ARBA00062000"/>
    </source>
</evidence>
<dbReference type="GO" id="GO:0005737">
    <property type="term" value="C:cytoplasm"/>
    <property type="evidence" value="ECO:0007669"/>
    <property type="project" value="UniProtKB-ARBA"/>
</dbReference>
<dbReference type="PANTHER" id="PTHR48277:SF1">
    <property type="entry name" value="MITOCHONDRIAL RIBOSOMAL PROTEIN S5"/>
    <property type="match status" value="1"/>
</dbReference>
<dbReference type="InterPro" id="IPR005712">
    <property type="entry name" value="Ribosomal_uS5_bac-type"/>
</dbReference>
<dbReference type="HAMAP" id="MF_01307_B">
    <property type="entry name" value="Ribosomal_uS5_B"/>
    <property type="match status" value="1"/>
</dbReference>
<comment type="function">
    <text evidence="8">Located at the back of the 30S subunit body where it stabilizes the conformation of the head with respect to the body.</text>
</comment>
<evidence type="ECO:0000256" key="1">
    <source>
        <dbReference type="ARBA" id="ARBA00008945"/>
    </source>
</evidence>
<dbReference type="SUPFAM" id="SSF54768">
    <property type="entry name" value="dsRNA-binding domain-like"/>
    <property type="match status" value="1"/>
</dbReference>
<accession>A0A1F4U6A4</accession>
<proteinExistence type="inferred from homology"/>
<dbReference type="PROSITE" id="PS50881">
    <property type="entry name" value="S5_DSRBD"/>
    <property type="match status" value="1"/>
</dbReference>
<evidence type="ECO:0000313" key="11">
    <source>
        <dbReference type="EMBL" id="OGC40498.1"/>
    </source>
</evidence>
<dbReference type="InterPro" id="IPR018192">
    <property type="entry name" value="Ribosomal_uS5_N_CS"/>
</dbReference>
<dbReference type="NCBIfam" id="TIGR01021">
    <property type="entry name" value="rpsE_bact"/>
    <property type="match status" value="1"/>
</dbReference>
<comment type="similarity">
    <text evidence="1 8 9">Belongs to the universal ribosomal protein uS5 family.</text>
</comment>
<evidence type="ECO:0000256" key="4">
    <source>
        <dbReference type="ARBA" id="ARBA00022980"/>
    </source>
</evidence>
<gene>
    <name evidence="8" type="primary">rpsE</name>
    <name evidence="11" type="ORF">A2438_03240</name>
</gene>
<evidence type="ECO:0000256" key="2">
    <source>
        <dbReference type="ARBA" id="ARBA00022730"/>
    </source>
</evidence>
<comment type="function">
    <text evidence="8">With S4 and S12 plays an important role in translational accuracy.</text>
</comment>
<feature type="domain" description="S5 DRBM" evidence="10">
    <location>
        <begin position="13"/>
        <end position="76"/>
    </location>
</feature>
<dbReference type="GO" id="GO:0015935">
    <property type="term" value="C:small ribosomal subunit"/>
    <property type="evidence" value="ECO:0007669"/>
    <property type="project" value="InterPro"/>
</dbReference>
<keyword evidence="2 8" id="KW-0699">rRNA-binding</keyword>
<evidence type="ECO:0000259" key="10">
    <source>
        <dbReference type="PROSITE" id="PS50881"/>
    </source>
</evidence>
<dbReference type="AlphaFoldDB" id="A0A1F4U6A4"/>
<dbReference type="PROSITE" id="PS00585">
    <property type="entry name" value="RIBOSOMAL_S5"/>
    <property type="match status" value="1"/>
</dbReference>
<dbReference type="InterPro" id="IPR014721">
    <property type="entry name" value="Ribsml_uS5_D2-typ_fold_subgr"/>
</dbReference>
<keyword evidence="4 8" id="KW-0689">Ribosomal protein</keyword>
<dbReference type="Gene3D" id="3.30.160.20">
    <property type="match status" value="1"/>
</dbReference>
<protein>
    <recommendedName>
        <fullName evidence="6 8">Small ribosomal subunit protein uS5</fullName>
    </recommendedName>
</protein>
<dbReference type="Pfam" id="PF00333">
    <property type="entry name" value="Ribosomal_S5"/>
    <property type="match status" value="1"/>
</dbReference>
<comment type="domain">
    <text evidence="8">The N-terminal domain interacts with the head of the 30S subunit; the C-terminal domain interacts with the body and contacts protein S4. The interaction surface between S4 and S5 is involved in control of translational fidelity.</text>
</comment>
<dbReference type="Gene3D" id="3.30.230.10">
    <property type="match status" value="1"/>
</dbReference>
<reference evidence="11 12" key="1">
    <citation type="journal article" date="2016" name="Nat. Commun.">
        <title>Thousands of microbial genomes shed light on interconnected biogeochemical processes in an aquifer system.</title>
        <authorList>
            <person name="Anantharaman K."/>
            <person name="Brown C.T."/>
            <person name="Hug L.A."/>
            <person name="Sharon I."/>
            <person name="Castelle C.J."/>
            <person name="Probst A.J."/>
            <person name="Thomas B.C."/>
            <person name="Singh A."/>
            <person name="Wilkins M.J."/>
            <person name="Karaoz U."/>
            <person name="Brodie E.L."/>
            <person name="Williams K.H."/>
            <person name="Hubbard S.S."/>
            <person name="Banfield J.F."/>
        </authorList>
    </citation>
    <scope>NUCLEOTIDE SEQUENCE [LARGE SCALE GENOMIC DNA]</scope>
</reference>
<organism evidence="11 12">
    <name type="scientific">candidate division WOR-1 bacterium RIFOXYC2_FULL_46_14</name>
    <dbReference type="NCBI Taxonomy" id="1802587"/>
    <lineage>
        <taxon>Bacteria</taxon>
        <taxon>Bacillati</taxon>
        <taxon>Saganbacteria</taxon>
    </lineage>
</organism>
<dbReference type="InterPro" id="IPR000851">
    <property type="entry name" value="Ribosomal_uS5"/>
</dbReference>